<dbReference type="Proteomes" id="UP000355283">
    <property type="component" value="Unassembled WGS sequence"/>
</dbReference>
<accession>A0A4D9D6K6</accession>
<dbReference type="SUPFAM" id="SSF51161">
    <property type="entry name" value="Trimeric LpxA-like enzymes"/>
    <property type="match status" value="2"/>
</dbReference>
<evidence type="ECO:0000256" key="1">
    <source>
        <dbReference type="SAM" id="Phobius"/>
    </source>
</evidence>
<gene>
    <name evidence="2" type="ORF">NSK_002298</name>
</gene>
<evidence type="ECO:0000313" key="2">
    <source>
        <dbReference type="EMBL" id="TFJ86644.1"/>
    </source>
</evidence>
<reference evidence="2 3" key="1">
    <citation type="submission" date="2019-01" db="EMBL/GenBank/DDBJ databases">
        <title>Nuclear Genome Assembly of the Microalgal Biofuel strain Nannochloropsis salina CCMP1776.</title>
        <authorList>
            <person name="Hovde B."/>
        </authorList>
    </citation>
    <scope>NUCLEOTIDE SEQUENCE [LARGE SCALE GENOMIC DNA]</scope>
    <source>
        <strain evidence="2 3">CCMP1776</strain>
    </source>
</reference>
<sequence length="384" mass="42327">MGARVGRQAEISAYENVCAERLTLGNKAFVADEVVLGASYVKNGVMTRQAISLGDRTFVGNNSVVEGGTHLPEDVLVGILTLPAAHAGGEAVSGDTLLGCPPLRIRRRTKERLGVQAKTTYNPPTWLVFARYVVEGLGFLLLQLSLATCFALLYVAMVCIYKGGNGRVGLATYLLTLPLLVMGEALIAAASTLFWKWTVIGRYRPGSYPLYGTYVWRTEFVERIEENLLHTHAYPLISGTVWMQLVNEAMGVKIGRRAYLEFPYFCEPDLCTVGDYLNMERTATLQAHLFQDRVRTTDYVKVGDHCSLGADSVVLLRAKLGDHCTLSSMSLVLRSEELPPHTQWHGLPAIKVASTKRTDTEQFDDEEALRTTEEAVDAAGRLHL</sequence>
<protein>
    <submittedName>
        <fullName evidence="2">Uncharacterized protein</fullName>
    </submittedName>
</protein>
<keyword evidence="1" id="KW-0812">Transmembrane</keyword>
<dbReference type="Pfam" id="PF14602">
    <property type="entry name" value="Hexapep_2"/>
    <property type="match status" value="2"/>
</dbReference>
<dbReference type="AlphaFoldDB" id="A0A4D9D6K6"/>
<dbReference type="Gene3D" id="2.160.10.10">
    <property type="entry name" value="Hexapeptide repeat proteins"/>
    <property type="match status" value="2"/>
</dbReference>
<feature type="transmembrane region" description="Helical" evidence="1">
    <location>
        <begin position="139"/>
        <end position="164"/>
    </location>
</feature>
<comment type="caution">
    <text evidence="2">The sequence shown here is derived from an EMBL/GenBank/DDBJ whole genome shotgun (WGS) entry which is preliminary data.</text>
</comment>
<proteinExistence type="predicted"/>
<keyword evidence="1" id="KW-1133">Transmembrane helix</keyword>
<dbReference type="EMBL" id="SDOX01000008">
    <property type="protein sequence ID" value="TFJ86644.1"/>
    <property type="molecule type" value="Genomic_DNA"/>
</dbReference>
<evidence type="ECO:0000313" key="3">
    <source>
        <dbReference type="Proteomes" id="UP000355283"/>
    </source>
</evidence>
<dbReference type="OrthoDB" id="39469at2759"/>
<name>A0A4D9D6K6_9STRA</name>
<keyword evidence="3" id="KW-1185">Reference proteome</keyword>
<organism evidence="2 3">
    <name type="scientific">Nannochloropsis salina CCMP1776</name>
    <dbReference type="NCBI Taxonomy" id="1027361"/>
    <lineage>
        <taxon>Eukaryota</taxon>
        <taxon>Sar</taxon>
        <taxon>Stramenopiles</taxon>
        <taxon>Ochrophyta</taxon>
        <taxon>Eustigmatophyceae</taxon>
        <taxon>Eustigmatales</taxon>
        <taxon>Monodopsidaceae</taxon>
        <taxon>Microchloropsis</taxon>
        <taxon>Microchloropsis salina</taxon>
    </lineage>
</organism>
<feature type="transmembrane region" description="Helical" evidence="1">
    <location>
        <begin position="170"/>
        <end position="195"/>
    </location>
</feature>
<dbReference type="InterPro" id="IPR011004">
    <property type="entry name" value="Trimer_LpxA-like_sf"/>
</dbReference>
<dbReference type="InterPro" id="IPR001451">
    <property type="entry name" value="Hexapep"/>
</dbReference>
<keyword evidence="1" id="KW-0472">Membrane</keyword>